<proteinExistence type="predicted"/>
<dbReference type="Gene3D" id="3.40.30.10">
    <property type="entry name" value="Glutaredoxin"/>
    <property type="match status" value="1"/>
</dbReference>
<dbReference type="PANTHER" id="PTHR42852">
    <property type="entry name" value="THIOL:DISULFIDE INTERCHANGE PROTEIN DSBE"/>
    <property type="match status" value="1"/>
</dbReference>
<evidence type="ECO:0000259" key="5">
    <source>
        <dbReference type="PROSITE" id="PS51352"/>
    </source>
</evidence>
<evidence type="ECO:0000313" key="7">
    <source>
        <dbReference type="Proteomes" id="UP001065174"/>
    </source>
</evidence>
<feature type="domain" description="Thioredoxin" evidence="5">
    <location>
        <begin position="229"/>
        <end position="369"/>
    </location>
</feature>
<dbReference type="InterPro" id="IPR000866">
    <property type="entry name" value="AhpC/TSA"/>
</dbReference>
<reference evidence="6" key="1">
    <citation type="submission" date="2022-09" db="EMBL/GenBank/DDBJ databases">
        <title>Comparative genomics and taxonomic characterization of three novel marine species of genus Reichenbachiella exhibiting antioxidant and polysaccharide degradation activities.</title>
        <authorList>
            <person name="Muhammad N."/>
            <person name="Lee Y.-J."/>
            <person name="Ko J."/>
            <person name="Kim S.-G."/>
        </authorList>
    </citation>
    <scope>NUCLEOTIDE SEQUENCE</scope>
    <source>
        <strain evidence="6">BKB1-1</strain>
    </source>
</reference>
<keyword evidence="4" id="KW-0676">Redox-active center</keyword>
<dbReference type="InterPro" id="IPR050553">
    <property type="entry name" value="Thioredoxin_ResA/DsbE_sf"/>
</dbReference>
<gene>
    <name evidence="6" type="ORF">N6H18_16135</name>
</gene>
<protein>
    <submittedName>
        <fullName evidence="6">TlpA family protein disulfide reductase</fullName>
    </submittedName>
</protein>
<name>A0ABY6CMZ3_9BACT</name>
<sequence>MKNTFLLIVCLAAMISCSKTKEGAVVTGNYENPIKDELVKVELIKHNELTVIDSFYLDTPGDFSLNIKLDEPSFVRLNFYNKHIVNMVLTNDDEVVLVKTDEDFNQPYRITGSQNTDYIYQLTNIKNNFEAQTQDLNAKFIEARNEGNMQALEDIKEEFLDMQNATNYEIKKAIWKMDNSISGLLATSFLDEENEFSFLDSLATKYNEQIPNSSYTQDLVERVNSMRNLAIGSVAPEINLPTPDGEPVKLSSFRGKYVLIDFWAAWCRPCRMENPNVVRMYNEYHDKGFDILSVSLDRDRAAWVDAIQKDNLTWTHVSDLKYFQSEAAAMYKINSIPATYLIGPDGTIIGKNLRGPSLEAKLKEIFGAI</sequence>
<dbReference type="PANTHER" id="PTHR42852:SF6">
    <property type="entry name" value="THIOL:DISULFIDE INTERCHANGE PROTEIN DSBE"/>
    <property type="match status" value="1"/>
</dbReference>
<evidence type="ECO:0000256" key="4">
    <source>
        <dbReference type="ARBA" id="ARBA00023284"/>
    </source>
</evidence>
<dbReference type="InterPro" id="IPR036249">
    <property type="entry name" value="Thioredoxin-like_sf"/>
</dbReference>
<dbReference type="EMBL" id="CP106679">
    <property type="protein sequence ID" value="UXP31877.1"/>
    <property type="molecule type" value="Genomic_DNA"/>
</dbReference>
<dbReference type="Pfam" id="PF00578">
    <property type="entry name" value="AhpC-TSA"/>
    <property type="match status" value="1"/>
</dbReference>
<evidence type="ECO:0000313" key="6">
    <source>
        <dbReference type="EMBL" id="UXP31877.1"/>
    </source>
</evidence>
<dbReference type="RefSeq" id="WP_262309316.1">
    <property type="nucleotide sequence ID" value="NZ_CP106679.1"/>
</dbReference>
<evidence type="ECO:0000256" key="1">
    <source>
        <dbReference type="ARBA" id="ARBA00004196"/>
    </source>
</evidence>
<evidence type="ECO:0000256" key="2">
    <source>
        <dbReference type="ARBA" id="ARBA00022748"/>
    </source>
</evidence>
<dbReference type="PROSITE" id="PS51352">
    <property type="entry name" value="THIOREDOXIN_2"/>
    <property type="match status" value="1"/>
</dbReference>
<keyword evidence="2" id="KW-0201">Cytochrome c-type biogenesis</keyword>
<dbReference type="PROSITE" id="PS51257">
    <property type="entry name" value="PROKAR_LIPOPROTEIN"/>
    <property type="match status" value="1"/>
</dbReference>
<accession>A0ABY6CMZ3</accession>
<dbReference type="InterPro" id="IPR013766">
    <property type="entry name" value="Thioredoxin_domain"/>
</dbReference>
<keyword evidence="7" id="KW-1185">Reference proteome</keyword>
<dbReference type="CDD" id="cd02966">
    <property type="entry name" value="TlpA_like_family"/>
    <property type="match status" value="1"/>
</dbReference>
<evidence type="ECO:0000256" key="3">
    <source>
        <dbReference type="ARBA" id="ARBA00023157"/>
    </source>
</evidence>
<dbReference type="SUPFAM" id="SSF52833">
    <property type="entry name" value="Thioredoxin-like"/>
    <property type="match status" value="1"/>
</dbReference>
<organism evidence="6 7">
    <name type="scientific">Reichenbachiella agarivorans</name>
    <dbReference type="NCBI Taxonomy" id="2979464"/>
    <lineage>
        <taxon>Bacteria</taxon>
        <taxon>Pseudomonadati</taxon>
        <taxon>Bacteroidota</taxon>
        <taxon>Cytophagia</taxon>
        <taxon>Cytophagales</taxon>
        <taxon>Reichenbachiellaceae</taxon>
        <taxon>Reichenbachiella</taxon>
    </lineage>
</organism>
<dbReference type="Proteomes" id="UP001065174">
    <property type="component" value="Chromosome"/>
</dbReference>
<comment type="subcellular location">
    <subcellularLocation>
        <location evidence="1">Cell envelope</location>
    </subcellularLocation>
</comment>
<keyword evidence="3" id="KW-1015">Disulfide bond</keyword>